<accession>A0A238FM81</accession>
<feature type="region of interest" description="Disordered" evidence="10">
    <location>
        <begin position="88"/>
        <end position="196"/>
    </location>
</feature>
<dbReference type="SUPFAM" id="SSF56112">
    <property type="entry name" value="Protein kinase-like (PK-like)"/>
    <property type="match status" value="1"/>
</dbReference>
<feature type="compositionally biased region" description="Low complexity" evidence="10">
    <location>
        <begin position="149"/>
        <end position="162"/>
    </location>
</feature>
<feature type="domain" description="Protein kinase" evidence="11">
    <location>
        <begin position="547"/>
        <end position="831"/>
    </location>
</feature>
<keyword evidence="13" id="KW-1185">Reference proteome</keyword>
<keyword evidence="4" id="KW-0808">Transferase</keyword>
<feature type="compositionally biased region" description="Low complexity" evidence="10">
    <location>
        <begin position="171"/>
        <end position="190"/>
    </location>
</feature>
<evidence type="ECO:0000256" key="2">
    <source>
        <dbReference type="ARBA" id="ARBA00012513"/>
    </source>
</evidence>
<organism evidence="12 13">
    <name type="scientific">Microbotryum intermedium</name>
    <dbReference type="NCBI Taxonomy" id="269621"/>
    <lineage>
        <taxon>Eukaryota</taxon>
        <taxon>Fungi</taxon>
        <taxon>Dikarya</taxon>
        <taxon>Basidiomycota</taxon>
        <taxon>Pucciniomycotina</taxon>
        <taxon>Microbotryomycetes</taxon>
        <taxon>Microbotryales</taxon>
        <taxon>Microbotryaceae</taxon>
        <taxon>Microbotryum</taxon>
    </lineage>
</organism>
<dbReference type="InterPro" id="IPR008271">
    <property type="entry name" value="Ser/Thr_kinase_AS"/>
</dbReference>
<comment type="similarity">
    <text evidence="1">Belongs to the protein kinase superfamily. AGC Ser/Thr protein kinase family.</text>
</comment>
<evidence type="ECO:0000256" key="4">
    <source>
        <dbReference type="ARBA" id="ARBA00022679"/>
    </source>
</evidence>
<feature type="compositionally biased region" description="Polar residues" evidence="10">
    <location>
        <begin position="886"/>
        <end position="896"/>
    </location>
</feature>
<feature type="compositionally biased region" description="Low complexity" evidence="10">
    <location>
        <begin position="317"/>
        <end position="330"/>
    </location>
</feature>
<dbReference type="STRING" id="269621.A0A238FM81"/>
<dbReference type="FunFam" id="1.10.510.10:FF:000121">
    <property type="entry name" value="Serine/threonine-protein kinase nrc-2"/>
    <property type="match status" value="1"/>
</dbReference>
<name>A0A238FM81_9BASI</name>
<feature type="compositionally biased region" description="Low complexity" evidence="10">
    <location>
        <begin position="341"/>
        <end position="353"/>
    </location>
</feature>
<feature type="compositionally biased region" description="Low complexity" evidence="10">
    <location>
        <begin position="16"/>
        <end position="35"/>
    </location>
</feature>
<proteinExistence type="inferred from homology"/>
<dbReference type="EMBL" id="FMSP01000008">
    <property type="protein sequence ID" value="SCV72186.1"/>
    <property type="molecule type" value="Genomic_DNA"/>
</dbReference>
<dbReference type="Proteomes" id="UP000198372">
    <property type="component" value="Unassembled WGS sequence"/>
</dbReference>
<evidence type="ECO:0000313" key="13">
    <source>
        <dbReference type="Proteomes" id="UP000198372"/>
    </source>
</evidence>
<evidence type="ECO:0000256" key="10">
    <source>
        <dbReference type="SAM" id="MobiDB-lite"/>
    </source>
</evidence>
<reference evidence="13" key="1">
    <citation type="submission" date="2016-09" db="EMBL/GenBank/DDBJ databases">
        <authorList>
            <person name="Jeantristanb JTB J.-T."/>
            <person name="Ricardo R."/>
        </authorList>
    </citation>
    <scope>NUCLEOTIDE SEQUENCE [LARGE SCALE GENOMIC DNA]</scope>
</reference>
<dbReference type="PROSITE" id="PS50011">
    <property type="entry name" value="PROTEIN_KINASE_DOM"/>
    <property type="match status" value="1"/>
</dbReference>
<keyword evidence="6" id="KW-0418">Kinase</keyword>
<feature type="compositionally biased region" description="Low complexity" evidence="10">
    <location>
        <begin position="103"/>
        <end position="121"/>
    </location>
</feature>
<feature type="compositionally biased region" description="Low complexity" evidence="10">
    <location>
        <begin position="129"/>
        <end position="141"/>
    </location>
</feature>
<keyword evidence="5" id="KW-0547">Nucleotide-binding</keyword>
<protein>
    <recommendedName>
        <fullName evidence="2">non-specific serine/threonine protein kinase</fullName>
        <ecNumber evidence="2">2.7.11.1</ecNumber>
    </recommendedName>
</protein>
<evidence type="ECO:0000256" key="6">
    <source>
        <dbReference type="ARBA" id="ARBA00022777"/>
    </source>
</evidence>
<feature type="region of interest" description="Disordered" evidence="10">
    <location>
        <begin position="1"/>
        <end position="35"/>
    </location>
</feature>
<evidence type="ECO:0000256" key="5">
    <source>
        <dbReference type="ARBA" id="ARBA00022741"/>
    </source>
</evidence>
<evidence type="ECO:0000256" key="9">
    <source>
        <dbReference type="ARBA" id="ARBA00048679"/>
    </source>
</evidence>
<evidence type="ECO:0000259" key="11">
    <source>
        <dbReference type="PROSITE" id="PS50011"/>
    </source>
</evidence>
<dbReference type="AlphaFoldDB" id="A0A238FM81"/>
<comment type="catalytic activity">
    <reaction evidence="8">
        <text>L-threonyl-[protein] + ATP = O-phospho-L-threonyl-[protein] + ADP + H(+)</text>
        <dbReference type="Rhea" id="RHEA:46608"/>
        <dbReference type="Rhea" id="RHEA-COMP:11060"/>
        <dbReference type="Rhea" id="RHEA-COMP:11605"/>
        <dbReference type="ChEBI" id="CHEBI:15378"/>
        <dbReference type="ChEBI" id="CHEBI:30013"/>
        <dbReference type="ChEBI" id="CHEBI:30616"/>
        <dbReference type="ChEBI" id="CHEBI:61977"/>
        <dbReference type="ChEBI" id="CHEBI:456216"/>
        <dbReference type="EC" id="2.7.11.1"/>
    </reaction>
</comment>
<feature type="region of interest" description="Disordered" evidence="10">
    <location>
        <begin position="406"/>
        <end position="525"/>
    </location>
</feature>
<dbReference type="GO" id="GO:0004674">
    <property type="term" value="F:protein serine/threonine kinase activity"/>
    <property type="evidence" value="ECO:0007669"/>
    <property type="project" value="UniProtKB-KW"/>
</dbReference>
<feature type="compositionally biased region" description="Low complexity" evidence="10">
    <location>
        <begin position="451"/>
        <end position="509"/>
    </location>
</feature>
<feature type="compositionally biased region" description="Polar residues" evidence="10">
    <location>
        <begin position="244"/>
        <end position="285"/>
    </location>
</feature>
<evidence type="ECO:0000256" key="7">
    <source>
        <dbReference type="ARBA" id="ARBA00022840"/>
    </source>
</evidence>
<dbReference type="InterPro" id="IPR011009">
    <property type="entry name" value="Kinase-like_dom_sf"/>
</dbReference>
<dbReference type="GO" id="GO:0005524">
    <property type="term" value="F:ATP binding"/>
    <property type="evidence" value="ECO:0007669"/>
    <property type="project" value="UniProtKB-KW"/>
</dbReference>
<dbReference type="Pfam" id="PF00069">
    <property type="entry name" value="Pkinase"/>
    <property type="match status" value="1"/>
</dbReference>
<dbReference type="Gene3D" id="3.30.200.20">
    <property type="entry name" value="Phosphorylase Kinase, domain 1"/>
    <property type="match status" value="1"/>
</dbReference>
<comment type="catalytic activity">
    <reaction evidence="9">
        <text>L-seryl-[protein] + ATP = O-phospho-L-seryl-[protein] + ADP + H(+)</text>
        <dbReference type="Rhea" id="RHEA:17989"/>
        <dbReference type="Rhea" id="RHEA-COMP:9863"/>
        <dbReference type="Rhea" id="RHEA-COMP:11604"/>
        <dbReference type="ChEBI" id="CHEBI:15378"/>
        <dbReference type="ChEBI" id="CHEBI:29999"/>
        <dbReference type="ChEBI" id="CHEBI:30616"/>
        <dbReference type="ChEBI" id="CHEBI:83421"/>
        <dbReference type="ChEBI" id="CHEBI:456216"/>
        <dbReference type="EC" id="2.7.11.1"/>
    </reaction>
</comment>
<dbReference type="PROSITE" id="PS00108">
    <property type="entry name" value="PROTEIN_KINASE_ST"/>
    <property type="match status" value="1"/>
</dbReference>
<dbReference type="FunFam" id="3.30.200.20:FF:000078">
    <property type="entry name" value="Serine/threonine-protein kinase nrc-2"/>
    <property type="match status" value="1"/>
</dbReference>
<feature type="compositionally biased region" description="Polar residues" evidence="10">
    <location>
        <begin position="354"/>
        <end position="378"/>
    </location>
</feature>
<evidence type="ECO:0000256" key="1">
    <source>
        <dbReference type="ARBA" id="ARBA00009903"/>
    </source>
</evidence>
<keyword evidence="7" id="KW-0067">ATP-binding</keyword>
<dbReference type="EC" id="2.7.11.1" evidence="2"/>
<feature type="region of interest" description="Disordered" evidence="10">
    <location>
        <begin position="879"/>
        <end position="904"/>
    </location>
</feature>
<dbReference type="SMART" id="SM00220">
    <property type="entry name" value="S_TKc"/>
    <property type="match status" value="1"/>
</dbReference>
<sequence>MAQVASVDLQQGGPGSATTTSTTTTAIRPSAAAPVGPGVGVGVALAEGPTANGCTRAHTAGDFDFVPPASPTAGGGSWKKIRHKLSRKPSAISTGMGGASMMPQSPSQQQQHHVVVGAAAHAHVHAQGHHSSQTQGSASSTGHDDHLDSPSSPSHTSLGSPHRQQHCAMYSPSTLSMLSSPTTPLKSSSLGHSQASEDSGYFAASMRAATTTSTAAAGANPGTVGADNDLDSFARRTVAGGISPSATTNSNYDATPLNDNSPVPSSKSASFRNDHPNSSSSSLNRTPPVGKENLRGLIRSKNGLSATNKQAAAQSSVLAASPSSSPSTSAIIRGSDGTCARSGKSSRQSKSSRTNTATTSPSSHHQPQHENSPSSGSSAARFLRRVASAPNAKALFNGSLFSSSSKSNYLTPTTPVPPLPTGVIPVGDLHDSGVSLSTGPGSSRGGKRSKSSLSDATKSSSSARSSSNGAAAALSNSFHVSSPTPSPTRSRSSPAIATSPSMSSSALLAPPLPSPSLTPGSPRAAFRRTYSSSSIRVRSVEIGPSSFHKIKLLGKGDVGKVYLVREKKTDKLFAMKVLSKKEMIKRNKVKRALAEQEILAGSNHPFIVTLYHSFQSDDYLYLCMEYCSGGEFFRALQTRPGKCLAEDDAKFYAAEVVAALEYLHLMGFIYRDLKPENILLHSSGHIMLSDFDLSKQSDVGSITPAGIRHTQNGAPLIDTKACVADFRTNSFVGTEEYIAPEVIKGCGHSMAVDWWCLSVLSYEMLFGYTPFKGANRHATFSNILRNEVVFPDSPATTTHCRSFIKKGLLKDEHKRLGSQSGASEVKQAKWFASINWGLLRHQKPPIIPIVSNGHDAINFRQMRDSKSLDLEGQGQAWLPWPESASEGFSPSGTVTPSVEEIPGH</sequence>
<evidence type="ECO:0000313" key="12">
    <source>
        <dbReference type="EMBL" id="SCV72186.1"/>
    </source>
</evidence>
<dbReference type="PANTHER" id="PTHR45637">
    <property type="entry name" value="FLIPPASE KINASE 1-RELATED"/>
    <property type="match status" value="1"/>
</dbReference>
<dbReference type="OrthoDB" id="432483at2759"/>
<dbReference type="CDD" id="cd05574">
    <property type="entry name" value="STKc_phototropin_like"/>
    <property type="match status" value="1"/>
</dbReference>
<evidence type="ECO:0000256" key="3">
    <source>
        <dbReference type="ARBA" id="ARBA00022527"/>
    </source>
</evidence>
<dbReference type="Gene3D" id="1.10.510.10">
    <property type="entry name" value="Transferase(Phosphotransferase) domain 1"/>
    <property type="match status" value="1"/>
</dbReference>
<feature type="region of interest" description="Disordered" evidence="10">
    <location>
        <begin position="317"/>
        <end position="379"/>
    </location>
</feature>
<feature type="region of interest" description="Disordered" evidence="10">
    <location>
        <begin position="241"/>
        <end position="293"/>
    </location>
</feature>
<gene>
    <name evidence="12" type="ORF">BQ2448_4880</name>
</gene>
<keyword evidence="3" id="KW-0723">Serine/threonine-protein kinase</keyword>
<evidence type="ECO:0000256" key="8">
    <source>
        <dbReference type="ARBA" id="ARBA00047899"/>
    </source>
</evidence>
<dbReference type="InterPro" id="IPR000719">
    <property type="entry name" value="Prot_kinase_dom"/>
</dbReference>